<evidence type="ECO:0000256" key="2">
    <source>
        <dbReference type="ARBA" id="ARBA00022801"/>
    </source>
</evidence>
<comment type="similarity">
    <text evidence="1">Belongs to the glycosyl hydrolase 32 family.</text>
</comment>
<sequence length="308" mass="33978">MRRRTIMTAAAAVTIGAAALPVRAAAAPGGGEVHAGTFEKIYDPSVGQPEQWYVNDHTIVRGDDGTWHLFGITHPEPADPENERHFAHATAPALHGPWTRRPYALDYDPAVGETHLWAPYVLKHAGLWYMFYSSGGPSESSHLSVATSPDLWTWTRVGTGILFTDGYDTRDPFVLRLDGRWILYYTANSTPAGGNHIVAYRESTDLVHWGDKHVAYTDPESGTFGGPTESPYVVHHAGRWYLFTGPRPDYVGTDVFVSDDPLHFDVADKVGHIASHAAEVVRDVDGSWWVTHAGWGQGGVYLAPLHWR</sequence>
<dbReference type="SUPFAM" id="SSF75005">
    <property type="entry name" value="Arabinanase/levansucrase/invertase"/>
    <property type="match status" value="1"/>
</dbReference>
<keyword evidence="7" id="KW-1185">Reference proteome</keyword>
<evidence type="ECO:0000313" key="6">
    <source>
        <dbReference type="EMBL" id="GID12167.1"/>
    </source>
</evidence>
<dbReference type="GO" id="GO:0016798">
    <property type="term" value="F:hydrolase activity, acting on glycosyl bonds"/>
    <property type="evidence" value="ECO:0007669"/>
    <property type="project" value="UniProtKB-KW"/>
</dbReference>
<proteinExistence type="inferred from homology"/>
<dbReference type="PANTHER" id="PTHR43301">
    <property type="entry name" value="ARABINAN ENDO-1,5-ALPHA-L-ARABINOSIDASE"/>
    <property type="match status" value="1"/>
</dbReference>
<protein>
    <recommendedName>
        <fullName evidence="5">Glycosyl hydrolase family 32 N-terminal domain-containing protein</fullName>
    </recommendedName>
</protein>
<dbReference type="PANTHER" id="PTHR43301:SF3">
    <property type="entry name" value="ARABINAN ENDO-1,5-ALPHA-L-ARABINOSIDASE A-RELATED"/>
    <property type="match status" value="1"/>
</dbReference>
<comment type="caution">
    <text evidence="6">The sequence shown here is derived from an EMBL/GenBank/DDBJ whole genome shotgun (WGS) entry which is preliminary data.</text>
</comment>
<dbReference type="Pfam" id="PF00251">
    <property type="entry name" value="Glyco_hydro_32N"/>
    <property type="match status" value="1"/>
</dbReference>
<dbReference type="Proteomes" id="UP000612808">
    <property type="component" value="Unassembled WGS sequence"/>
</dbReference>
<dbReference type="EMBL" id="BOMB01000017">
    <property type="protein sequence ID" value="GID12167.1"/>
    <property type="molecule type" value="Genomic_DNA"/>
</dbReference>
<keyword evidence="2" id="KW-0378">Hydrolase</keyword>
<evidence type="ECO:0000259" key="5">
    <source>
        <dbReference type="Pfam" id="PF00251"/>
    </source>
</evidence>
<dbReference type="Gene3D" id="2.115.10.20">
    <property type="entry name" value="Glycosyl hydrolase domain, family 43"/>
    <property type="match status" value="2"/>
</dbReference>
<dbReference type="InterPro" id="IPR050727">
    <property type="entry name" value="GH43_arabinanases"/>
</dbReference>
<gene>
    <name evidence="6" type="ORF">Aru02nite_30560</name>
</gene>
<dbReference type="InterPro" id="IPR023296">
    <property type="entry name" value="Glyco_hydro_beta-prop_sf"/>
</dbReference>
<feature type="chain" id="PRO_5035194523" description="Glycosyl hydrolase family 32 N-terminal domain-containing protein" evidence="4">
    <location>
        <begin position="27"/>
        <end position="308"/>
    </location>
</feature>
<dbReference type="RefSeq" id="WP_203658161.1">
    <property type="nucleotide sequence ID" value="NZ_BAAAZM010000009.1"/>
</dbReference>
<evidence type="ECO:0000256" key="1">
    <source>
        <dbReference type="ARBA" id="ARBA00009902"/>
    </source>
</evidence>
<feature type="signal peptide" evidence="4">
    <location>
        <begin position="1"/>
        <end position="26"/>
    </location>
</feature>
<evidence type="ECO:0000256" key="3">
    <source>
        <dbReference type="ARBA" id="ARBA00023295"/>
    </source>
</evidence>
<accession>A0A8J3J563</accession>
<keyword evidence="4" id="KW-0732">Signal</keyword>
<feature type="domain" description="Glycosyl hydrolase family 32 N-terminal" evidence="5">
    <location>
        <begin position="48"/>
        <end position="218"/>
    </location>
</feature>
<name>A0A8J3J563_9ACTN</name>
<keyword evidence="3" id="KW-0326">Glycosidase</keyword>
<dbReference type="AlphaFoldDB" id="A0A8J3J563"/>
<organism evidence="6 7">
    <name type="scientific">Actinocatenispora rupis</name>
    <dbReference type="NCBI Taxonomy" id="519421"/>
    <lineage>
        <taxon>Bacteria</taxon>
        <taxon>Bacillati</taxon>
        <taxon>Actinomycetota</taxon>
        <taxon>Actinomycetes</taxon>
        <taxon>Micromonosporales</taxon>
        <taxon>Micromonosporaceae</taxon>
        <taxon>Actinocatenispora</taxon>
    </lineage>
</organism>
<dbReference type="InterPro" id="IPR013148">
    <property type="entry name" value="Glyco_hydro_32_N"/>
</dbReference>
<evidence type="ECO:0000313" key="7">
    <source>
        <dbReference type="Proteomes" id="UP000612808"/>
    </source>
</evidence>
<reference evidence="6" key="1">
    <citation type="submission" date="2021-01" db="EMBL/GenBank/DDBJ databases">
        <title>Whole genome shotgun sequence of Actinocatenispora rupis NBRC 107355.</title>
        <authorList>
            <person name="Komaki H."/>
            <person name="Tamura T."/>
        </authorList>
    </citation>
    <scope>NUCLEOTIDE SEQUENCE</scope>
    <source>
        <strain evidence="6">NBRC 107355</strain>
    </source>
</reference>
<evidence type="ECO:0000256" key="4">
    <source>
        <dbReference type="SAM" id="SignalP"/>
    </source>
</evidence>